<dbReference type="InterPro" id="IPR011010">
    <property type="entry name" value="DNA_brk_join_enz"/>
</dbReference>
<dbReference type="PROSITE" id="PS51898">
    <property type="entry name" value="TYR_RECOMBINASE"/>
    <property type="match status" value="1"/>
</dbReference>
<dbReference type="EMBL" id="CABHNM010000034">
    <property type="protein sequence ID" value="VUX05918.1"/>
    <property type="molecule type" value="Genomic_DNA"/>
</dbReference>
<dbReference type="InterPro" id="IPR002104">
    <property type="entry name" value="Integrase_catalytic"/>
</dbReference>
<evidence type="ECO:0000313" key="5">
    <source>
        <dbReference type="EMBL" id="VUX05918.1"/>
    </source>
</evidence>
<evidence type="ECO:0000256" key="1">
    <source>
        <dbReference type="ARBA" id="ARBA00008857"/>
    </source>
</evidence>
<sequence>MELIGLTWEDLDVRTKAVSIDHQLIYKDLGDGYKFHISMPKTDSGIRTIPMTSDVQRAFEEQKKLNFMLQKGKDVEIDGYKGFIFMAKSGRPLMPSAINNILYNIVDAYNKKEVQIAKTEHRNAELLPTVSAHIMRHTACTRMAEKRIDVKVLQYIMGHAHIDVTMEVYNHIGELTRIENEIARLDSMVLNA</sequence>
<dbReference type="PANTHER" id="PTHR30349">
    <property type="entry name" value="PHAGE INTEGRASE-RELATED"/>
    <property type="match status" value="1"/>
</dbReference>
<evidence type="ECO:0000259" key="4">
    <source>
        <dbReference type="PROSITE" id="PS51898"/>
    </source>
</evidence>
<comment type="similarity">
    <text evidence="1">Belongs to the 'phage' integrase family.</text>
</comment>
<dbReference type="GO" id="GO:0015074">
    <property type="term" value="P:DNA integration"/>
    <property type="evidence" value="ECO:0007669"/>
    <property type="project" value="InterPro"/>
</dbReference>
<dbReference type="GO" id="GO:0003677">
    <property type="term" value="F:DNA binding"/>
    <property type="evidence" value="ECO:0007669"/>
    <property type="project" value="UniProtKB-KW"/>
</dbReference>
<dbReference type="SUPFAM" id="SSF56349">
    <property type="entry name" value="DNA breaking-rejoining enzymes"/>
    <property type="match status" value="1"/>
</dbReference>
<evidence type="ECO:0000256" key="2">
    <source>
        <dbReference type="ARBA" id="ARBA00023125"/>
    </source>
</evidence>
<gene>
    <name evidence="5" type="primary">Int-Tn_1</name>
    <name evidence="5" type="ORF">DLSSTS7063_00009</name>
</gene>
<name>A0A564TEP8_9FIRM</name>
<organism evidence="5 6">
    <name type="scientific">Dorea longicatena</name>
    <dbReference type="NCBI Taxonomy" id="88431"/>
    <lineage>
        <taxon>Bacteria</taxon>
        <taxon>Bacillati</taxon>
        <taxon>Bacillota</taxon>
        <taxon>Clostridia</taxon>
        <taxon>Lachnospirales</taxon>
        <taxon>Lachnospiraceae</taxon>
        <taxon>Dorea</taxon>
    </lineage>
</organism>
<dbReference type="PANTHER" id="PTHR30349:SF41">
    <property type="entry name" value="INTEGRASE_RECOMBINASE PROTEIN MJ0367-RELATED"/>
    <property type="match status" value="1"/>
</dbReference>
<keyword evidence="2" id="KW-0238">DNA-binding</keyword>
<dbReference type="InterPro" id="IPR050090">
    <property type="entry name" value="Tyrosine_recombinase_XerCD"/>
</dbReference>
<dbReference type="Gene3D" id="1.10.443.10">
    <property type="entry name" value="Intergrase catalytic core"/>
    <property type="match status" value="1"/>
</dbReference>
<accession>A0A564TEP8</accession>
<dbReference type="InterPro" id="IPR013762">
    <property type="entry name" value="Integrase-like_cat_sf"/>
</dbReference>
<dbReference type="GO" id="GO:0006310">
    <property type="term" value="P:DNA recombination"/>
    <property type="evidence" value="ECO:0007669"/>
    <property type="project" value="UniProtKB-KW"/>
</dbReference>
<evidence type="ECO:0000313" key="6">
    <source>
        <dbReference type="Proteomes" id="UP000398619"/>
    </source>
</evidence>
<reference evidence="5 6" key="1">
    <citation type="submission" date="2019-07" db="EMBL/GenBank/DDBJ databases">
        <authorList>
            <person name="Hibberd C M."/>
            <person name="Gehrig L. J."/>
            <person name="Chang H.-W."/>
            <person name="Venkatesh S."/>
        </authorList>
    </citation>
    <scope>NUCLEOTIDE SEQUENCE [LARGE SCALE GENOMIC DNA]</scope>
    <source>
        <strain evidence="5">Dorea_longicatena_SSTS_Bg7063</strain>
    </source>
</reference>
<keyword evidence="3" id="KW-0233">DNA recombination</keyword>
<dbReference type="AlphaFoldDB" id="A0A564TEP8"/>
<evidence type="ECO:0000256" key="3">
    <source>
        <dbReference type="ARBA" id="ARBA00023172"/>
    </source>
</evidence>
<protein>
    <submittedName>
        <fullName evidence="5">Transposase from transposon Tn916</fullName>
    </submittedName>
</protein>
<dbReference type="Proteomes" id="UP000398619">
    <property type="component" value="Unassembled WGS sequence"/>
</dbReference>
<dbReference type="Pfam" id="PF00589">
    <property type="entry name" value="Phage_integrase"/>
    <property type="match status" value="1"/>
</dbReference>
<feature type="domain" description="Tyr recombinase" evidence="4">
    <location>
        <begin position="1"/>
        <end position="183"/>
    </location>
</feature>
<proteinExistence type="inferred from homology"/>